<accession>A0A3D9D108</accession>
<sequence length="154" mass="17638">MFIEDKLDEEDFRSIKMKYKGEIENLTFKLNSLKISSENENVEQKIDQALNAITNISERYKNAYTLDKRAIVGLIYSEKLILDGENFQTTKINSLANSILLIKKELGNKKNRQKSKKSSNVGLVTLTSVSSNTFIDDLIRLSQVKQELNITNFL</sequence>
<dbReference type="AlphaFoldDB" id="A0A3D9D108"/>
<evidence type="ECO:0000313" key="2">
    <source>
        <dbReference type="Proteomes" id="UP000256326"/>
    </source>
</evidence>
<dbReference type="OrthoDB" id="9815006at2"/>
<evidence type="ECO:0000313" key="1">
    <source>
        <dbReference type="EMBL" id="REC71693.1"/>
    </source>
</evidence>
<keyword evidence="2" id="KW-1185">Reference proteome</keyword>
<dbReference type="Proteomes" id="UP000256326">
    <property type="component" value="Unassembled WGS sequence"/>
</dbReference>
<organism evidence="1 2">
    <name type="scientific">Epilithonimonas hispanica</name>
    <dbReference type="NCBI Taxonomy" id="358687"/>
    <lineage>
        <taxon>Bacteria</taxon>
        <taxon>Pseudomonadati</taxon>
        <taxon>Bacteroidota</taxon>
        <taxon>Flavobacteriia</taxon>
        <taxon>Flavobacteriales</taxon>
        <taxon>Weeksellaceae</taxon>
        <taxon>Chryseobacterium group</taxon>
        <taxon>Epilithonimonas</taxon>
    </lineage>
</organism>
<comment type="caution">
    <text evidence="1">The sequence shown here is derived from an EMBL/GenBank/DDBJ whole genome shotgun (WGS) entry which is preliminary data.</text>
</comment>
<dbReference type="EMBL" id="QNUG01000008">
    <property type="protein sequence ID" value="REC71693.1"/>
    <property type="molecule type" value="Genomic_DNA"/>
</dbReference>
<name>A0A3D9D108_9FLAO</name>
<protein>
    <submittedName>
        <fullName evidence="1">Uncharacterized protein</fullName>
    </submittedName>
</protein>
<reference evidence="1 2" key="1">
    <citation type="journal article" date="2006" name="Int. J. Syst. Evol. Microbiol.">
        <title>Chryseobacterium hispanicum sp. nov., isolated from the drinking water distribution system of Sevilla, Spain.</title>
        <authorList>
            <person name="Gallego V."/>
            <person name="Garcia M.T."/>
            <person name="Ventosa A."/>
        </authorList>
    </citation>
    <scope>NUCLEOTIDE SEQUENCE [LARGE SCALE GENOMIC DNA]</scope>
    <source>
        <strain evidence="1 2">KCTC 22104</strain>
    </source>
</reference>
<proteinExistence type="predicted"/>
<gene>
    <name evidence="1" type="ORF">DRF58_04900</name>
</gene>
<dbReference type="RefSeq" id="WP_116033498.1">
    <property type="nucleotide sequence ID" value="NZ_JBHLVV010000094.1"/>
</dbReference>